<keyword evidence="9" id="KW-1185">Reference proteome</keyword>
<dbReference type="InterPro" id="IPR005455">
    <property type="entry name" value="PFN_euk"/>
</dbReference>
<dbReference type="Pfam" id="PF00235">
    <property type="entry name" value="Profilin"/>
    <property type="match status" value="1"/>
</dbReference>
<evidence type="ECO:0000256" key="2">
    <source>
        <dbReference type="ARBA" id="ARBA00010058"/>
    </source>
</evidence>
<dbReference type="CDD" id="cd00148">
    <property type="entry name" value="PROF"/>
    <property type="match status" value="1"/>
</dbReference>
<organism evidence="8 9">
    <name type="scientific">Diaporthe vaccinii</name>
    <dbReference type="NCBI Taxonomy" id="105482"/>
    <lineage>
        <taxon>Eukaryota</taxon>
        <taxon>Fungi</taxon>
        <taxon>Dikarya</taxon>
        <taxon>Ascomycota</taxon>
        <taxon>Pezizomycotina</taxon>
        <taxon>Sordariomycetes</taxon>
        <taxon>Sordariomycetidae</taxon>
        <taxon>Diaporthales</taxon>
        <taxon>Diaporthaceae</taxon>
        <taxon>Diaporthe</taxon>
        <taxon>Diaporthe eres species complex</taxon>
    </lineage>
</organism>
<feature type="region of interest" description="Disordered" evidence="7">
    <location>
        <begin position="1"/>
        <end position="28"/>
    </location>
</feature>
<evidence type="ECO:0000256" key="5">
    <source>
        <dbReference type="ARBA" id="ARBA00023212"/>
    </source>
</evidence>
<dbReference type="PANTHER" id="PTHR11604">
    <property type="entry name" value="PROFILIN"/>
    <property type="match status" value="1"/>
</dbReference>
<accession>A0ABR4EV42</accession>
<comment type="similarity">
    <text evidence="2 6">Belongs to the profilin family.</text>
</comment>
<protein>
    <recommendedName>
        <fullName evidence="6">Profilin</fullName>
    </recommendedName>
</protein>
<keyword evidence="4 6" id="KW-0009">Actin-binding</keyword>
<dbReference type="PRINTS" id="PR00392">
    <property type="entry name" value="PROFILIN"/>
</dbReference>
<evidence type="ECO:0000256" key="6">
    <source>
        <dbReference type="RuleBase" id="RU003909"/>
    </source>
</evidence>
<gene>
    <name evidence="8" type="ORF">FJTKL_07089</name>
</gene>
<dbReference type="Proteomes" id="UP001600888">
    <property type="component" value="Unassembled WGS sequence"/>
</dbReference>
<dbReference type="InterPro" id="IPR036140">
    <property type="entry name" value="PFN_sf"/>
</dbReference>
<reference evidence="8 9" key="1">
    <citation type="submission" date="2024-03" db="EMBL/GenBank/DDBJ databases">
        <title>A high-quality draft genome sequence of Diaporthe vaccinii, a causative agent of upright dieback and viscid rot disease in cranberry plants.</title>
        <authorList>
            <person name="Sarrasin M."/>
            <person name="Lang B.F."/>
            <person name="Burger G."/>
        </authorList>
    </citation>
    <scope>NUCLEOTIDE SEQUENCE [LARGE SCALE GENOMIC DNA]</scope>
    <source>
        <strain evidence="8 9">IS7</strain>
    </source>
</reference>
<evidence type="ECO:0000256" key="7">
    <source>
        <dbReference type="SAM" id="MobiDB-lite"/>
    </source>
</evidence>
<dbReference type="PANTHER" id="PTHR11604:SF0">
    <property type="entry name" value="PROFILIN"/>
    <property type="match status" value="1"/>
</dbReference>
<comment type="subcellular location">
    <subcellularLocation>
        <location evidence="1">Cytoplasm</location>
        <location evidence="1">Cytoskeleton</location>
    </subcellularLocation>
</comment>
<name>A0ABR4EV42_9PEZI</name>
<keyword evidence="5" id="KW-0206">Cytoskeleton</keyword>
<dbReference type="EMBL" id="JBAWTH010000025">
    <property type="protein sequence ID" value="KAL2286303.1"/>
    <property type="molecule type" value="Genomic_DNA"/>
</dbReference>
<dbReference type="SMART" id="SM00392">
    <property type="entry name" value="PROF"/>
    <property type="match status" value="1"/>
</dbReference>
<dbReference type="Gene3D" id="3.30.450.30">
    <property type="entry name" value="Dynein light chain 2a, cytoplasmic"/>
    <property type="match status" value="1"/>
</dbReference>
<evidence type="ECO:0000313" key="8">
    <source>
        <dbReference type="EMBL" id="KAL2286303.1"/>
    </source>
</evidence>
<sequence>MGAKKPSNSGSGTLSNSKTTTSYPDDSFRHQPLKPCSLPLHRTCSNFFVPAITQPKNPTRCRGKLMSTPAPCTDFHCSLVGSGHVDKGAIISAAGDSAWATTSGFTISAEEMKNLADIARGDSAAVDKAHAEGIHVAGERFVVTRIDDGNVYARQGRTGIAVSTSKQAILVAHHGETQQAGNTTQTVEALKDYLVGQGY</sequence>
<evidence type="ECO:0000256" key="3">
    <source>
        <dbReference type="ARBA" id="ARBA00022490"/>
    </source>
</evidence>
<dbReference type="SUPFAM" id="SSF55770">
    <property type="entry name" value="Profilin (actin-binding protein)"/>
    <property type="match status" value="1"/>
</dbReference>
<dbReference type="InterPro" id="IPR048278">
    <property type="entry name" value="PFN"/>
</dbReference>
<evidence type="ECO:0000256" key="1">
    <source>
        <dbReference type="ARBA" id="ARBA00004245"/>
    </source>
</evidence>
<comment type="caution">
    <text evidence="8">The sequence shown here is derived from an EMBL/GenBank/DDBJ whole genome shotgun (WGS) entry which is preliminary data.</text>
</comment>
<evidence type="ECO:0000313" key="9">
    <source>
        <dbReference type="Proteomes" id="UP001600888"/>
    </source>
</evidence>
<evidence type="ECO:0000256" key="4">
    <source>
        <dbReference type="ARBA" id="ARBA00023203"/>
    </source>
</evidence>
<proteinExistence type="inferred from homology"/>
<feature type="compositionally biased region" description="Polar residues" evidence="7">
    <location>
        <begin position="1"/>
        <end position="24"/>
    </location>
</feature>
<keyword evidence="3" id="KW-0963">Cytoplasm</keyword>